<keyword evidence="1" id="KW-1133">Transmembrane helix</keyword>
<reference evidence="2 3" key="1">
    <citation type="submission" date="2020-01" db="EMBL/GenBank/DDBJ databases">
        <title>Investigation of new actinobacteria for the biodesulphurisation of diesel fuel.</title>
        <authorList>
            <person name="Athi Narayanan S.M."/>
        </authorList>
    </citation>
    <scope>NUCLEOTIDE SEQUENCE [LARGE SCALE GENOMIC DNA]</scope>
    <source>
        <strain evidence="2 3">213E</strain>
    </source>
</reference>
<keyword evidence="1" id="KW-0472">Membrane</keyword>
<dbReference type="PROSITE" id="PS51257">
    <property type="entry name" value="PROKAR_LIPOPROTEIN"/>
    <property type="match status" value="1"/>
</dbReference>
<gene>
    <name evidence="2" type="ORF">GYA93_10790</name>
</gene>
<evidence type="ECO:0000313" key="2">
    <source>
        <dbReference type="EMBL" id="NDK90064.1"/>
    </source>
</evidence>
<dbReference type="AlphaFoldDB" id="A0A7K3LP81"/>
<keyword evidence="3" id="KW-1185">Reference proteome</keyword>
<organism evidence="2 3">
    <name type="scientific">Gordonia desulfuricans</name>
    <dbReference type="NCBI Taxonomy" id="89051"/>
    <lineage>
        <taxon>Bacteria</taxon>
        <taxon>Bacillati</taxon>
        <taxon>Actinomycetota</taxon>
        <taxon>Actinomycetes</taxon>
        <taxon>Mycobacteriales</taxon>
        <taxon>Gordoniaceae</taxon>
        <taxon>Gordonia</taxon>
    </lineage>
</organism>
<evidence type="ECO:0000313" key="3">
    <source>
        <dbReference type="Proteomes" id="UP000466307"/>
    </source>
</evidence>
<feature type="transmembrane region" description="Helical" evidence="1">
    <location>
        <begin position="6"/>
        <end position="24"/>
    </location>
</feature>
<proteinExistence type="predicted"/>
<dbReference type="Proteomes" id="UP000466307">
    <property type="component" value="Unassembled WGS sequence"/>
</dbReference>
<name>A0A7K3LP81_9ACTN</name>
<feature type="transmembrane region" description="Helical" evidence="1">
    <location>
        <begin position="31"/>
        <end position="48"/>
    </location>
</feature>
<comment type="caution">
    <text evidence="2">The sequence shown here is derived from an EMBL/GenBank/DDBJ whole genome shotgun (WGS) entry which is preliminary data.</text>
</comment>
<keyword evidence="1" id="KW-0812">Transmembrane</keyword>
<evidence type="ECO:0000256" key="1">
    <source>
        <dbReference type="SAM" id="Phobius"/>
    </source>
</evidence>
<accession>A0A7K3LP81</accession>
<protein>
    <submittedName>
        <fullName evidence="2">Uncharacterized protein</fullName>
    </submittedName>
</protein>
<dbReference type="EMBL" id="JAADZU010000029">
    <property type="protein sequence ID" value="NDK90064.1"/>
    <property type="molecule type" value="Genomic_DNA"/>
</dbReference>
<sequence length="94" mass="10287">MRSPDIFHALVLLNLLFACGLWTLLRPSVRAAVTLLVVAVAWVIWNGPIEGATLVTFTRTNGLTESDLLSVGAAGISLWTFARVRRQQPIQDLS</sequence>
<dbReference type="RefSeq" id="WP_059037183.1">
    <property type="nucleotide sequence ID" value="NZ_JAADZU010000029.1"/>
</dbReference>